<sequence>MSTTWRRTTLYACGNRFCLLFRVVPSTIDPAAPHRHKSDQDAVAGSQVHRPVDDFDVGFVRLRRVRVIFFIIIKALEQLEPARQLLASPSGYLDTAVNAFEGTRYISVLASESRDRYFVYTGHGDSFSLKLGNGLERSGNARWFSPRDGQYYSNLTVSFPASGNGTRVDFTPPSGGSVDDDWLLVLEF</sequence>
<dbReference type="PANTHER" id="PTHR37836:SF2">
    <property type="entry name" value="DUF4038 DOMAIN-CONTAINING PROTEIN"/>
    <property type="match status" value="1"/>
</dbReference>
<comment type="caution">
    <text evidence="2">The sequence shown here is derived from an EMBL/GenBank/DDBJ whole genome shotgun (WGS) entry which is preliminary data.</text>
</comment>
<dbReference type="InterPro" id="IPR024749">
    <property type="entry name" value="Collagen-bd_put"/>
</dbReference>
<reference evidence="2" key="1">
    <citation type="submission" date="2023-04" db="EMBL/GenBank/DDBJ databases">
        <title>Phytophthora lilii NBRC 32176.</title>
        <authorList>
            <person name="Ichikawa N."/>
            <person name="Sato H."/>
            <person name="Tonouchi N."/>
        </authorList>
    </citation>
    <scope>NUCLEOTIDE SEQUENCE</scope>
    <source>
        <strain evidence="2">NBRC 32176</strain>
    </source>
</reference>
<accession>A0A9W6XDI4</accession>
<dbReference type="PANTHER" id="PTHR37836">
    <property type="entry name" value="LMO1036 PROTEIN"/>
    <property type="match status" value="1"/>
</dbReference>
<evidence type="ECO:0000313" key="2">
    <source>
        <dbReference type="EMBL" id="GMF36390.1"/>
    </source>
</evidence>
<dbReference type="Proteomes" id="UP001165083">
    <property type="component" value="Unassembled WGS sequence"/>
</dbReference>
<dbReference type="OrthoDB" id="98613at2759"/>
<feature type="domain" description="Putative collagen-binding" evidence="1">
    <location>
        <begin position="102"/>
        <end position="187"/>
    </location>
</feature>
<gene>
    <name evidence="2" type="ORF">Plil01_001540600</name>
</gene>
<evidence type="ECO:0000259" key="1">
    <source>
        <dbReference type="Pfam" id="PF12904"/>
    </source>
</evidence>
<keyword evidence="3" id="KW-1185">Reference proteome</keyword>
<dbReference type="Pfam" id="PF12904">
    <property type="entry name" value="Collagen_bind_2"/>
    <property type="match status" value="1"/>
</dbReference>
<dbReference type="EMBL" id="BSXW01001389">
    <property type="protein sequence ID" value="GMF36390.1"/>
    <property type="molecule type" value="Genomic_DNA"/>
</dbReference>
<organism evidence="2 3">
    <name type="scientific">Phytophthora lilii</name>
    <dbReference type="NCBI Taxonomy" id="2077276"/>
    <lineage>
        <taxon>Eukaryota</taxon>
        <taxon>Sar</taxon>
        <taxon>Stramenopiles</taxon>
        <taxon>Oomycota</taxon>
        <taxon>Peronosporomycetes</taxon>
        <taxon>Peronosporales</taxon>
        <taxon>Peronosporaceae</taxon>
        <taxon>Phytophthora</taxon>
    </lineage>
</organism>
<dbReference type="AlphaFoldDB" id="A0A9W6XDI4"/>
<protein>
    <submittedName>
        <fullName evidence="2">Unnamed protein product</fullName>
    </submittedName>
</protein>
<proteinExistence type="predicted"/>
<name>A0A9W6XDI4_9STRA</name>
<evidence type="ECO:0000313" key="3">
    <source>
        <dbReference type="Proteomes" id="UP001165083"/>
    </source>
</evidence>